<dbReference type="Pfam" id="PF00440">
    <property type="entry name" value="TetR_N"/>
    <property type="match status" value="1"/>
</dbReference>
<dbReference type="Gene3D" id="1.10.357.10">
    <property type="entry name" value="Tetracycline Repressor, domain 2"/>
    <property type="match status" value="1"/>
</dbReference>
<evidence type="ECO:0000259" key="6">
    <source>
        <dbReference type="PROSITE" id="PS50977"/>
    </source>
</evidence>
<keyword evidence="3" id="KW-0804">Transcription</keyword>
<dbReference type="InterPro" id="IPR036390">
    <property type="entry name" value="WH_DNA-bd_sf"/>
</dbReference>
<accession>A0ABZ1TY11</accession>
<sequence length="321" mass="34160">MAPETDPPFRRIAADLRRRITTGELAPGARVPSNRRLAQDWGVALATATKALTVLRSEGLVEARPRVGTVVAAVPASPAAVPASPPRPASAEGELSRERLIAAALEIADAEGLAALSMRAVAARLGAAPMSAYRYVTSKDELVLLAADAAFGEAGYPADPPAGWRPRLELGARTLWSLFRRHPWLAELGSVTRPLLLPNLLTHAEWALAALDGRGLPAATVLDIHVLLYSYIEGLAANLEREARAQAATGLTGDQWTDTRFATFDTRAAATRFPVFTRLTAELGEGYDLDLDTLFESGLTTLLDGLAPRIDGLAPRIDGHA</sequence>
<dbReference type="InterPro" id="IPR001647">
    <property type="entry name" value="HTH_TetR"/>
</dbReference>
<dbReference type="SUPFAM" id="SSF46689">
    <property type="entry name" value="Homeodomain-like"/>
    <property type="match status" value="1"/>
</dbReference>
<dbReference type="SUPFAM" id="SSF46785">
    <property type="entry name" value="Winged helix' DNA-binding domain"/>
    <property type="match status" value="1"/>
</dbReference>
<dbReference type="PROSITE" id="PS50949">
    <property type="entry name" value="HTH_GNTR"/>
    <property type="match status" value="1"/>
</dbReference>
<protein>
    <submittedName>
        <fullName evidence="7">TetR/AcrR family transcriptional regulator C-terminal domain-containing protein</fullName>
    </submittedName>
</protein>
<dbReference type="PANTHER" id="PTHR44846">
    <property type="entry name" value="MANNOSYL-D-GLYCERATE TRANSPORT/METABOLISM SYSTEM REPRESSOR MNGR-RELATED"/>
    <property type="match status" value="1"/>
</dbReference>
<reference evidence="7" key="1">
    <citation type="submission" date="2022-10" db="EMBL/GenBank/DDBJ databases">
        <title>The complete genomes of actinobacterial strains from the NBC collection.</title>
        <authorList>
            <person name="Joergensen T.S."/>
            <person name="Alvarez Arevalo M."/>
            <person name="Sterndorff E.B."/>
            <person name="Faurdal D."/>
            <person name="Vuksanovic O."/>
            <person name="Mourched A.-S."/>
            <person name="Charusanti P."/>
            <person name="Shaw S."/>
            <person name="Blin K."/>
            <person name="Weber T."/>
        </authorList>
    </citation>
    <scope>NUCLEOTIDE SEQUENCE</scope>
    <source>
        <strain evidence="7">NBC_00222</strain>
    </source>
</reference>
<dbReference type="Proteomes" id="UP001432222">
    <property type="component" value="Chromosome"/>
</dbReference>
<evidence type="ECO:0000256" key="1">
    <source>
        <dbReference type="ARBA" id="ARBA00023015"/>
    </source>
</evidence>
<evidence type="ECO:0000256" key="2">
    <source>
        <dbReference type="ARBA" id="ARBA00023125"/>
    </source>
</evidence>
<evidence type="ECO:0000256" key="3">
    <source>
        <dbReference type="ARBA" id="ARBA00023163"/>
    </source>
</evidence>
<keyword evidence="8" id="KW-1185">Reference proteome</keyword>
<keyword evidence="1" id="KW-0805">Transcription regulation</keyword>
<dbReference type="SMART" id="SM00345">
    <property type="entry name" value="HTH_GNTR"/>
    <property type="match status" value="1"/>
</dbReference>
<dbReference type="PANTHER" id="PTHR44846:SF17">
    <property type="entry name" value="GNTR-FAMILY TRANSCRIPTIONAL REGULATOR"/>
    <property type="match status" value="1"/>
</dbReference>
<dbReference type="InterPro" id="IPR036271">
    <property type="entry name" value="Tet_transcr_reg_TetR-rel_C_sf"/>
</dbReference>
<dbReference type="SUPFAM" id="SSF48498">
    <property type="entry name" value="Tetracyclin repressor-like, C-terminal domain"/>
    <property type="match status" value="1"/>
</dbReference>
<keyword evidence="2 4" id="KW-0238">DNA-binding</keyword>
<gene>
    <name evidence="7" type="ORF">OHA16_13220</name>
</gene>
<evidence type="ECO:0000313" key="7">
    <source>
        <dbReference type="EMBL" id="WUQ83845.1"/>
    </source>
</evidence>
<dbReference type="InterPro" id="IPR050679">
    <property type="entry name" value="Bact_HTH_transcr_reg"/>
</dbReference>
<evidence type="ECO:0000313" key="8">
    <source>
        <dbReference type="Proteomes" id="UP001432222"/>
    </source>
</evidence>
<feature type="DNA-binding region" description="H-T-H motif" evidence="4">
    <location>
        <begin position="117"/>
        <end position="136"/>
    </location>
</feature>
<dbReference type="Pfam" id="PF00392">
    <property type="entry name" value="GntR"/>
    <property type="match status" value="1"/>
</dbReference>
<feature type="domain" description="HTH tetR-type" evidence="6">
    <location>
        <begin position="94"/>
        <end position="154"/>
    </location>
</feature>
<dbReference type="Gene3D" id="1.10.10.60">
    <property type="entry name" value="Homeodomain-like"/>
    <property type="match status" value="1"/>
</dbReference>
<feature type="domain" description="HTH gntR-type" evidence="5">
    <location>
        <begin position="6"/>
        <end position="74"/>
    </location>
</feature>
<dbReference type="CDD" id="cd07377">
    <property type="entry name" value="WHTH_GntR"/>
    <property type="match status" value="1"/>
</dbReference>
<dbReference type="Pfam" id="PF02909">
    <property type="entry name" value="TetR_C_1"/>
    <property type="match status" value="1"/>
</dbReference>
<dbReference type="InterPro" id="IPR036388">
    <property type="entry name" value="WH-like_DNA-bd_sf"/>
</dbReference>
<dbReference type="InterPro" id="IPR000524">
    <property type="entry name" value="Tscrpt_reg_HTH_GntR"/>
</dbReference>
<dbReference type="InterPro" id="IPR004111">
    <property type="entry name" value="Repressor_TetR_C"/>
</dbReference>
<dbReference type="InterPro" id="IPR009057">
    <property type="entry name" value="Homeodomain-like_sf"/>
</dbReference>
<dbReference type="RefSeq" id="WP_328954782.1">
    <property type="nucleotide sequence ID" value="NZ_CP108110.1"/>
</dbReference>
<organism evidence="7 8">
    <name type="scientific">Kitasatospora purpeofusca</name>
    <dbReference type="NCBI Taxonomy" id="67352"/>
    <lineage>
        <taxon>Bacteria</taxon>
        <taxon>Bacillati</taxon>
        <taxon>Actinomycetota</taxon>
        <taxon>Actinomycetes</taxon>
        <taxon>Kitasatosporales</taxon>
        <taxon>Streptomycetaceae</taxon>
        <taxon>Kitasatospora</taxon>
    </lineage>
</organism>
<proteinExistence type="predicted"/>
<dbReference type="PROSITE" id="PS50977">
    <property type="entry name" value="HTH_TETR_2"/>
    <property type="match status" value="1"/>
</dbReference>
<evidence type="ECO:0000256" key="4">
    <source>
        <dbReference type="PROSITE-ProRule" id="PRU00335"/>
    </source>
</evidence>
<name>A0ABZ1TY11_9ACTN</name>
<dbReference type="EMBL" id="CP108110">
    <property type="protein sequence ID" value="WUQ83845.1"/>
    <property type="molecule type" value="Genomic_DNA"/>
</dbReference>
<evidence type="ECO:0000259" key="5">
    <source>
        <dbReference type="PROSITE" id="PS50949"/>
    </source>
</evidence>
<dbReference type="Gene3D" id="1.10.10.10">
    <property type="entry name" value="Winged helix-like DNA-binding domain superfamily/Winged helix DNA-binding domain"/>
    <property type="match status" value="1"/>
</dbReference>